<evidence type="ECO:0000256" key="6">
    <source>
        <dbReference type="ARBA" id="ARBA00022801"/>
    </source>
</evidence>
<evidence type="ECO:0000256" key="5">
    <source>
        <dbReference type="ARBA" id="ARBA00022692"/>
    </source>
</evidence>
<dbReference type="SMART" id="SM00228">
    <property type="entry name" value="PDZ"/>
    <property type="match status" value="2"/>
</dbReference>
<dbReference type="Gene3D" id="2.30.42.10">
    <property type="match status" value="2"/>
</dbReference>
<dbReference type="GO" id="GO:0046872">
    <property type="term" value="F:metal ion binding"/>
    <property type="evidence" value="ECO:0007669"/>
    <property type="project" value="UniProtKB-KW"/>
</dbReference>
<dbReference type="InterPro" id="IPR004387">
    <property type="entry name" value="Pept_M50_Zn"/>
</dbReference>
<dbReference type="Pfam" id="PF02163">
    <property type="entry name" value="Peptidase_M50"/>
    <property type="match status" value="1"/>
</dbReference>
<name>A0A1H1T5R1_9PSED</name>
<dbReference type="CDD" id="cd23082">
    <property type="entry name" value="cpPDZ1_EcRseP-like"/>
    <property type="match status" value="1"/>
</dbReference>
<dbReference type="EMBL" id="LT629751">
    <property type="protein sequence ID" value="SDS55602.1"/>
    <property type="molecule type" value="Genomic_DNA"/>
</dbReference>
<dbReference type="GO" id="GO:0006508">
    <property type="term" value="P:proteolysis"/>
    <property type="evidence" value="ECO:0007669"/>
    <property type="project" value="UniProtKB-KW"/>
</dbReference>
<dbReference type="Proteomes" id="UP000243359">
    <property type="component" value="Chromosome I"/>
</dbReference>
<evidence type="ECO:0000256" key="9">
    <source>
        <dbReference type="ARBA" id="ARBA00023049"/>
    </source>
</evidence>
<evidence type="ECO:0000313" key="13">
    <source>
        <dbReference type="EMBL" id="SDS55602.1"/>
    </source>
</evidence>
<dbReference type="InterPro" id="IPR036034">
    <property type="entry name" value="PDZ_sf"/>
</dbReference>
<evidence type="ECO:0000256" key="11">
    <source>
        <dbReference type="RuleBase" id="RU362031"/>
    </source>
</evidence>
<dbReference type="GO" id="GO:0016020">
    <property type="term" value="C:membrane"/>
    <property type="evidence" value="ECO:0007669"/>
    <property type="project" value="UniProtKB-SubCell"/>
</dbReference>
<gene>
    <name evidence="13" type="ORF">SAMN05216221_2075</name>
</gene>
<dbReference type="GO" id="GO:0004222">
    <property type="term" value="F:metalloendopeptidase activity"/>
    <property type="evidence" value="ECO:0007669"/>
    <property type="project" value="InterPro"/>
</dbReference>
<feature type="transmembrane region" description="Helical" evidence="11">
    <location>
        <begin position="423"/>
        <end position="444"/>
    </location>
</feature>
<dbReference type="InterPro" id="IPR041489">
    <property type="entry name" value="PDZ_6"/>
</dbReference>
<keyword evidence="11" id="KW-0479">Metal-binding</keyword>
<feature type="transmembrane region" description="Helical" evidence="11">
    <location>
        <begin position="6"/>
        <end position="28"/>
    </location>
</feature>
<dbReference type="CDD" id="cd06163">
    <property type="entry name" value="S2P-M50_PDZ_RseP-like"/>
    <property type="match status" value="2"/>
</dbReference>
<dbReference type="NCBIfam" id="TIGR00054">
    <property type="entry name" value="RIP metalloprotease RseP"/>
    <property type="match status" value="1"/>
</dbReference>
<keyword evidence="14" id="KW-1185">Reference proteome</keyword>
<protein>
    <recommendedName>
        <fullName evidence="11">Zinc metalloprotease</fullName>
        <ecNumber evidence="11">3.4.24.-</ecNumber>
    </recommendedName>
</protein>
<keyword evidence="7 11" id="KW-0862">Zinc</keyword>
<evidence type="ECO:0000256" key="8">
    <source>
        <dbReference type="ARBA" id="ARBA00022989"/>
    </source>
</evidence>
<sequence>MNALYMIVGTLVALGVLVTFHEFGHFWVARRCGVKVLRFSVGFGAPLLRWHDRHGTEFVVAAVPLGGYVKMLDEREGDVPPAMLEQAFNRKSVRQRFAIVAAGPLANFLLAMLFFWVLAMLGGQQVRPVVGSVESGSLAEQAGVLPGAEVLAVDGEPTRGWSEVNLQLIGRLGESGSLRLRLLEPGSSVESERILALDAWLRGVEDPDPLAALGIRPWRPQIAPVLAHLDPQGPAQAAGLQLGDRLLSVEGLALDDWQQVVDVVRERPGQRVSFMVERDGAPFELSLALAARGEGQARSGYLGAGVTGGEWPAEMLREVSYGPLDAVGESLRRTWSMSLMTLDSIGKMLFGELSVKNLSGPITIAKVAGASAQSGVGDFLNFLAYLSISLGVLNLLPIPVLDGGHLLFYLVEWARGRPLSERVQALGVQIGISLVIGLMLLALFNDISRL</sequence>
<evidence type="ECO:0000256" key="3">
    <source>
        <dbReference type="ARBA" id="ARBA00007931"/>
    </source>
</evidence>
<proteinExistence type="inferred from homology"/>
<keyword evidence="4 13" id="KW-0645">Protease</keyword>
<keyword evidence="5 11" id="KW-0812">Transmembrane</keyword>
<dbReference type="AlphaFoldDB" id="A0A1H1T5R1"/>
<comment type="similarity">
    <text evidence="3 11">Belongs to the peptidase M50B family.</text>
</comment>
<dbReference type="PANTHER" id="PTHR42837">
    <property type="entry name" value="REGULATOR OF SIGMA-E PROTEASE RSEP"/>
    <property type="match status" value="1"/>
</dbReference>
<evidence type="ECO:0000256" key="2">
    <source>
        <dbReference type="ARBA" id="ARBA00004141"/>
    </source>
</evidence>
<keyword evidence="8 11" id="KW-1133">Transmembrane helix</keyword>
<organism evidence="13 14">
    <name type="scientific">Pseudomonas oryzae</name>
    <dbReference type="NCBI Taxonomy" id="1392877"/>
    <lineage>
        <taxon>Bacteria</taxon>
        <taxon>Pseudomonadati</taxon>
        <taxon>Pseudomonadota</taxon>
        <taxon>Gammaproteobacteria</taxon>
        <taxon>Pseudomonadales</taxon>
        <taxon>Pseudomonadaceae</taxon>
        <taxon>Pseudomonas</taxon>
    </lineage>
</organism>
<keyword evidence="9 11" id="KW-0482">Metalloprotease</keyword>
<evidence type="ECO:0000256" key="4">
    <source>
        <dbReference type="ARBA" id="ARBA00022670"/>
    </source>
</evidence>
<reference evidence="14" key="1">
    <citation type="submission" date="2016-10" db="EMBL/GenBank/DDBJ databases">
        <authorList>
            <person name="Varghese N."/>
            <person name="Submissions S."/>
        </authorList>
    </citation>
    <scope>NUCLEOTIDE SEQUENCE [LARGE SCALE GENOMIC DNA]</scope>
    <source>
        <strain evidence="14">KCTC 32247</strain>
    </source>
</reference>
<dbReference type="InterPro" id="IPR001478">
    <property type="entry name" value="PDZ"/>
</dbReference>
<evidence type="ECO:0000313" key="14">
    <source>
        <dbReference type="Proteomes" id="UP000243359"/>
    </source>
</evidence>
<feature type="transmembrane region" description="Helical" evidence="11">
    <location>
        <begin position="382"/>
        <end position="411"/>
    </location>
</feature>
<feature type="transmembrane region" description="Helical" evidence="11">
    <location>
        <begin position="97"/>
        <end position="119"/>
    </location>
</feature>
<dbReference type="STRING" id="1392877.SAMN05216221_2075"/>
<dbReference type="OrthoDB" id="9782003at2"/>
<comment type="cofactor">
    <cofactor evidence="1 11">
        <name>Zn(2+)</name>
        <dbReference type="ChEBI" id="CHEBI:29105"/>
    </cofactor>
</comment>
<dbReference type="NCBIfam" id="NF008046">
    <property type="entry name" value="PRK10779.1"/>
    <property type="match status" value="1"/>
</dbReference>
<comment type="subcellular location">
    <subcellularLocation>
        <location evidence="2">Membrane</location>
        <topology evidence="2">Multi-pass membrane protein</topology>
    </subcellularLocation>
</comment>
<evidence type="ECO:0000259" key="12">
    <source>
        <dbReference type="SMART" id="SM00228"/>
    </source>
</evidence>
<feature type="domain" description="PDZ" evidence="12">
    <location>
        <begin position="211"/>
        <end position="280"/>
    </location>
</feature>
<dbReference type="Pfam" id="PF17820">
    <property type="entry name" value="PDZ_6"/>
    <property type="match status" value="2"/>
</dbReference>
<dbReference type="EC" id="3.4.24.-" evidence="11"/>
<dbReference type="InterPro" id="IPR008915">
    <property type="entry name" value="Peptidase_M50"/>
</dbReference>
<keyword evidence="10 11" id="KW-0472">Membrane</keyword>
<dbReference type="SUPFAM" id="SSF50156">
    <property type="entry name" value="PDZ domain-like"/>
    <property type="match status" value="2"/>
</dbReference>
<feature type="domain" description="PDZ" evidence="12">
    <location>
        <begin position="119"/>
        <end position="186"/>
    </location>
</feature>
<keyword evidence="6 11" id="KW-0378">Hydrolase</keyword>
<dbReference type="PANTHER" id="PTHR42837:SF2">
    <property type="entry name" value="MEMBRANE METALLOPROTEASE ARASP2, CHLOROPLASTIC-RELATED"/>
    <property type="match status" value="1"/>
</dbReference>
<accession>A0A1H1T5R1</accession>
<dbReference type="RefSeq" id="WP_090348873.1">
    <property type="nucleotide sequence ID" value="NZ_LT629751.1"/>
</dbReference>
<evidence type="ECO:0000256" key="7">
    <source>
        <dbReference type="ARBA" id="ARBA00022833"/>
    </source>
</evidence>
<evidence type="ECO:0000256" key="10">
    <source>
        <dbReference type="ARBA" id="ARBA00023136"/>
    </source>
</evidence>
<evidence type="ECO:0000256" key="1">
    <source>
        <dbReference type="ARBA" id="ARBA00001947"/>
    </source>
</evidence>